<dbReference type="PANTHER" id="PTHR48200:SF1">
    <property type="entry name" value="AMINOTRANSFERASE-LIKE PLANT MOBILE DOMAIN-CONTAINING PROTEIN"/>
    <property type="match status" value="1"/>
</dbReference>
<organism evidence="1 2">
    <name type="scientific">Gossypium schwendimanii</name>
    <name type="common">Cotton</name>
    <dbReference type="NCBI Taxonomy" id="34291"/>
    <lineage>
        <taxon>Eukaryota</taxon>
        <taxon>Viridiplantae</taxon>
        <taxon>Streptophyta</taxon>
        <taxon>Embryophyta</taxon>
        <taxon>Tracheophyta</taxon>
        <taxon>Spermatophyta</taxon>
        <taxon>Magnoliopsida</taxon>
        <taxon>eudicotyledons</taxon>
        <taxon>Gunneridae</taxon>
        <taxon>Pentapetalae</taxon>
        <taxon>rosids</taxon>
        <taxon>malvids</taxon>
        <taxon>Malvales</taxon>
        <taxon>Malvaceae</taxon>
        <taxon>Malvoideae</taxon>
        <taxon>Gossypium</taxon>
    </lineage>
</organism>
<keyword evidence="2" id="KW-1185">Reference proteome</keyword>
<dbReference type="OrthoDB" id="983055at2759"/>
<feature type="non-terminal residue" evidence="1">
    <location>
        <position position="85"/>
    </location>
</feature>
<feature type="non-terminal residue" evidence="1">
    <location>
        <position position="1"/>
    </location>
</feature>
<dbReference type="PANTHER" id="PTHR48200">
    <property type="entry name" value="PROTEIN, PUTATIVE-RELATED"/>
    <property type="match status" value="1"/>
</dbReference>
<comment type="caution">
    <text evidence="1">The sequence shown here is derived from an EMBL/GenBank/DDBJ whole genome shotgun (WGS) entry which is preliminary data.</text>
</comment>
<proteinExistence type="predicted"/>
<dbReference type="EMBL" id="JABFAF010000010">
    <property type="protein sequence ID" value="MBA0868758.1"/>
    <property type="molecule type" value="Genomic_DNA"/>
</dbReference>
<dbReference type="AlphaFoldDB" id="A0A7J9MCS0"/>
<dbReference type="Proteomes" id="UP000593576">
    <property type="component" value="Unassembled WGS sequence"/>
</dbReference>
<evidence type="ECO:0000313" key="1">
    <source>
        <dbReference type="EMBL" id="MBA0868758.1"/>
    </source>
</evidence>
<accession>A0A7J9MCS0</accession>
<sequence length="85" mass="9624">ALFAFAVYGLVVFPKALGYVSVDTVLIGCSGHLWVPLIGLWRAISYSSLMVLSQYGYDQCVPTTAGLNRVLWFRTQDFGRNWKRY</sequence>
<gene>
    <name evidence="1" type="ORF">Goshw_018477</name>
</gene>
<evidence type="ECO:0000313" key="2">
    <source>
        <dbReference type="Proteomes" id="UP000593576"/>
    </source>
</evidence>
<name>A0A7J9MCS0_GOSSC</name>
<reference evidence="1 2" key="1">
    <citation type="journal article" date="2019" name="Genome Biol. Evol.">
        <title>Insights into the evolution of the New World diploid cottons (Gossypium, subgenus Houzingenia) based on genome sequencing.</title>
        <authorList>
            <person name="Grover C.E."/>
            <person name="Arick M.A. 2nd"/>
            <person name="Thrash A."/>
            <person name="Conover J.L."/>
            <person name="Sanders W.S."/>
            <person name="Peterson D.G."/>
            <person name="Frelichowski J.E."/>
            <person name="Scheffler J.A."/>
            <person name="Scheffler B.E."/>
            <person name="Wendel J.F."/>
        </authorList>
    </citation>
    <scope>NUCLEOTIDE SEQUENCE [LARGE SCALE GENOMIC DNA]</scope>
    <source>
        <strain evidence="1">1</strain>
        <tissue evidence="1">Leaf</tissue>
    </source>
</reference>
<protein>
    <submittedName>
        <fullName evidence="1">Uncharacterized protein</fullName>
    </submittedName>
</protein>